<proteinExistence type="inferred from homology"/>
<dbReference type="InterPro" id="IPR002401">
    <property type="entry name" value="Cyt_P450_E_grp-I"/>
</dbReference>
<comment type="similarity">
    <text evidence="6">Belongs to the cytochrome P450 family.</text>
</comment>
<evidence type="ECO:0000256" key="7">
    <source>
        <dbReference type="SAM" id="Phobius"/>
    </source>
</evidence>
<evidence type="ECO:0000256" key="2">
    <source>
        <dbReference type="ARBA" id="ARBA00022723"/>
    </source>
</evidence>
<dbReference type="InterPro" id="IPR017972">
    <property type="entry name" value="Cyt_P450_CS"/>
</dbReference>
<dbReference type="PROSITE" id="PS00086">
    <property type="entry name" value="CYTOCHROME_P450"/>
    <property type="match status" value="1"/>
</dbReference>
<dbReference type="CDD" id="cd11060">
    <property type="entry name" value="CYP57A1-like"/>
    <property type="match status" value="1"/>
</dbReference>
<evidence type="ECO:0000256" key="1">
    <source>
        <dbReference type="ARBA" id="ARBA00001971"/>
    </source>
</evidence>
<dbReference type="GO" id="GO:0004497">
    <property type="term" value="F:monooxygenase activity"/>
    <property type="evidence" value="ECO:0007669"/>
    <property type="project" value="UniProtKB-KW"/>
</dbReference>
<dbReference type="InterPro" id="IPR036396">
    <property type="entry name" value="Cyt_P450_sf"/>
</dbReference>
<keyword evidence="3 6" id="KW-0560">Oxidoreductase</keyword>
<feature type="binding site" description="axial binding residue" evidence="5">
    <location>
        <position position="451"/>
    </location>
    <ligand>
        <name>heme</name>
        <dbReference type="ChEBI" id="CHEBI:30413"/>
    </ligand>
    <ligandPart>
        <name>Fe</name>
        <dbReference type="ChEBI" id="CHEBI:18248"/>
    </ligandPart>
</feature>
<protein>
    <submittedName>
        <fullName evidence="8">Cytochrome P450 E-class group I</fullName>
    </submittedName>
</protein>
<dbReference type="Proteomes" id="UP001147746">
    <property type="component" value="Unassembled WGS sequence"/>
</dbReference>
<evidence type="ECO:0000313" key="9">
    <source>
        <dbReference type="Proteomes" id="UP001147746"/>
    </source>
</evidence>
<keyword evidence="9" id="KW-1185">Reference proteome</keyword>
<sequence length="502" mass="57244">MEIYTKQFGIYIAGASAFYYIAWIIYSRIFHPLAKFPGPFWASVSCAWLIRQVCGGHPERVQKRLHDQYGPIVRVAPNELIFSDPETIKSIYGVNSGFTKSDFYHAFRAPVGRFPDHFSSDNQKVHAERRRIVNPVYSLHNVLEAEQYVDGCIDVLLEQFSDIADKKECIDLHEWSRFFAYDTVGELFFSKMFGFLRSRHDHLGFMASADYLIPVMTLSALMPTYLRPVFMLIGMLFPSLRKAVAALGTLTDASNQVVAERVQPGRNEVKSERSDFITKVLQIYFEKGRKVDYDIDDVKTEAWSAFFGGGDTTAIYLSTTLYYILKDAEIYRRVQEEIDQATEEGRIGSTHVTYKEASTLSYLQACIKEAARIHPVVALPMPRKAPPQGCTLSGTWIPGGTKVGVNSYVTAHNAEIFGPEPEKFKPERWLEADADKRGRYILQFGAGSRTCMGKNIALSEIYKVIPEVLRSYRLELVKTEMETTGFWFFKPKTISVRIFRRT</sequence>
<dbReference type="InterPro" id="IPR001128">
    <property type="entry name" value="Cyt_P450"/>
</dbReference>
<keyword evidence="6" id="KW-0503">Monooxygenase</keyword>
<dbReference type="GO" id="GO:0020037">
    <property type="term" value="F:heme binding"/>
    <property type="evidence" value="ECO:0007669"/>
    <property type="project" value="InterPro"/>
</dbReference>
<dbReference type="Pfam" id="PF00067">
    <property type="entry name" value="p450"/>
    <property type="match status" value="1"/>
</dbReference>
<dbReference type="PANTHER" id="PTHR24305">
    <property type="entry name" value="CYTOCHROME P450"/>
    <property type="match status" value="1"/>
</dbReference>
<evidence type="ECO:0000256" key="5">
    <source>
        <dbReference type="PIRSR" id="PIRSR602401-1"/>
    </source>
</evidence>
<dbReference type="PANTHER" id="PTHR24305:SF229">
    <property type="entry name" value="P450, PUTATIVE (EUROFUNG)-RELATED"/>
    <property type="match status" value="1"/>
</dbReference>
<dbReference type="SUPFAM" id="SSF48264">
    <property type="entry name" value="Cytochrome P450"/>
    <property type="match status" value="1"/>
</dbReference>
<comment type="cofactor">
    <cofactor evidence="1 5">
        <name>heme</name>
        <dbReference type="ChEBI" id="CHEBI:30413"/>
    </cofactor>
</comment>
<dbReference type="GO" id="GO:0016705">
    <property type="term" value="F:oxidoreductase activity, acting on paired donors, with incorporation or reduction of molecular oxygen"/>
    <property type="evidence" value="ECO:0007669"/>
    <property type="project" value="InterPro"/>
</dbReference>
<evidence type="ECO:0000256" key="6">
    <source>
        <dbReference type="RuleBase" id="RU000461"/>
    </source>
</evidence>
<dbReference type="PRINTS" id="PR00463">
    <property type="entry name" value="EP450I"/>
</dbReference>
<dbReference type="InterPro" id="IPR050121">
    <property type="entry name" value="Cytochrome_P450_monoxygenase"/>
</dbReference>
<dbReference type="EMBL" id="JAPZBO010000009">
    <property type="protein sequence ID" value="KAJ5302497.1"/>
    <property type="molecule type" value="Genomic_DNA"/>
</dbReference>
<dbReference type="GO" id="GO:0005506">
    <property type="term" value="F:iron ion binding"/>
    <property type="evidence" value="ECO:0007669"/>
    <property type="project" value="InterPro"/>
</dbReference>
<reference evidence="8" key="1">
    <citation type="submission" date="2022-12" db="EMBL/GenBank/DDBJ databases">
        <authorList>
            <person name="Petersen C."/>
        </authorList>
    </citation>
    <scope>NUCLEOTIDE SEQUENCE</scope>
    <source>
        <strain evidence="8">IBT 21472</strain>
    </source>
</reference>
<dbReference type="GO" id="GO:0043386">
    <property type="term" value="P:mycotoxin biosynthetic process"/>
    <property type="evidence" value="ECO:0007669"/>
    <property type="project" value="UniProtKB-ARBA"/>
</dbReference>
<keyword evidence="7" id="KW-1133">Transmembrane helix</keyword>
<evidence type="ECO:0000256" key="4">
    <source>
        <dbReference type="ARBA" id="ARBA00023004"/>
    </source>
</evidence>
<reference evidence="8" key="2">
    <citation type="journal article" date="2023" name="IMA Fungus">
        <title>Comparative genomic study of the Penicillium genus elucidates a diverse pangenome and 15 lateral gene transfer events.</title>
        <authorList>
            <person name="Petersen C."/>
            <person name="Sorensen T."/>
            <person name="Nielsen M.R."/>
            <person name="Sondergaard T.E."/>
            <person name="Sorensen J.L."/>
            <person name="Fitzpatrick D.A."/>
            <person name="Frisvad J.C."/>
            <person name="Nielsen K.L."/>
        </authorList>
    </citation>
    <scope>NUCLEOTIDE SEQUENCE</scope>
    <source>
        <strain evidence="8">IBT 21472</strain>
    </source>
</reference>
<keyword evidence="5 6" id="KW-0349">Heme</keyword>
<keyword evidence="7" id="KW-0812">Transmembrane</keyword>
<keyword evidence="4 5" id="KW-0408">Iron</keyword>
<comment type="caution">
    <text evidence="8">The sequence shown here is derived from an EMBL/GenBank/DDBJ whole genome shotgun (WGS) entry which is preliminary data.</text>
</comment>
<evidence type="ECO:0000313" key="8">
    <source>
        <dbReference type="EMBL" id="KAJ5302497.1"/>
    </source>
</evidence>
<organism evidence="8 9">
    <name type="scientific">Penicillium atrosanguineum</name>
    <dbReference type="NCBI Taxonomy" id="1132637"/>
    <lineage>
        <taxon>Eukaryota</taxon>
        <taxon>Fungi</taxon>
        <taxon>Dikarya</taxon>
        <taxon>Ascomycota</taxon>
        <taxon>Pezizomycotina</taxon>
        <taxon>Eurotiomycetes</taxon>
        <taxon>Eurotiomycetidae</taxon>
        <taxon>Eurotiales</taxon>
        <taxon>Aspergillaceae</taxon>
        <taxon>Penicillium</taxon>
    </lineage>
</organism>
<gene>
    <name evidence="8" type="ORF">N7476_009296</name>
</gene>
<accession>A0A9W9PN34</accession>
<dbReference type="AlphaFoldDB" id="A0A9W9PN34"/>
<dbReference type="Gene3D" id="1.10.630.10">
    <property type="entry name" value="Cytochrome P450"/>
    <property type="match status" value="1"/>
</dbReference>
<evidence type="ECO:0000256" key="3">
    <source>
        <dbReference type="ARBA" id="ARBA00023002"/>
    </source>
</evidence>
<name>A0A9W9PN34_9EURO</name>
<keyword evidence="2 5" id="KW-0479">Metal-binding</keyword>
<dbReference type="PRINTS" id="PR00385">
    <property type="entry name" value="P450"/>
</dbReference>
<keyword evidence="7" id="KW-0472">Membrane</keyword>
<feature type="transmembrane region" description="Helical" evidence="7">
    <location>
        <begin position="7"/>
        <end position="26"/>
    </location>
</feature>